<accession>A0A3G9JE53</accession>
<sequence>MTYHIAICDDEQIEVKYLSMLVNKWAAANGRIAVMDTFESAEAFLFRYAENKSFDILLLDIEMGGMNGVELAQHIRHDNESVQIVFITGFPDFIAQGYEVSALHYLMKPVSEVKLFAVLDKASKNLNKIERAIMLNIGGESVRIPVSSIICVEAAAHSVLITTTADPYDAKQSISEILNMLGDSFIRCHRSYIVGLKYIKRITKTDVILDNGMAIPLSRRSYDEVNQAFIKFFKVE</sequence>
<dbReference type="SMART" id="SM00850">
    <property type="entry name" value="LytTR"/>
    <property type="match status" value="1"/>
</dbReference>
<evidence type="ECO:0000313" key="2">
    <source>
        <dbReference type="Proteomes" id="UP000275368"/>
    </source>
</evidence>
<dbReference type="InterPro" id="IPR007492">
    <property type="entry name" value="LytTR_DNA-bd_dom"/>
</dbReference>
<dbReference type="Pfam" id="PF04397">
    <property type="entry name" value="LytTR"/>
    <property type="match status" value="1"/>
</dbReference>
<dbReference type="Gene3D" id="3.40.50.2300">
    <property type="match status" value="1"/>
</dbReference>
<dbReference type="PROSITE" id="PS50110">
    <property type="entry name" value="RESPONSE_REGULATORY"/>
    <property type="match status" value="1"/>
</dbReference>
<dbReference type="PANTHER" id="PTHR37299">
    <property type="entry name" value="TRANSCRIPTIONAL REGULATOR-RELATED"/>
    <property type="match status" value="1"/>
</dbReference>
<dbReference type="GO" id="GO:0003677">
    <property type="term" value="F:DNA binding"/>
    <property type="evidence" value="ECO:0007669"/>
    <property type="project" value="UniProtKB-KW"/>
</dbReference>
<dbReference type="SUPFAM" id="SSF52172">
    <property type="entry name" value="CheY-like"/>
    <property type="match status" value="1"/>
</dbReference>
<name>A0A3G9JE53_9BACL</name>
<gene>
    <name evidence="1" type="ORF">Back11_45980</name>
</gene>
<organism evidence="1 2">
    <name type="scientific">Paenibacillus baekrokdamisoli</name>
    <dbReference type="NCBI Taxonomy" id="1712516"/>
    <lineage>
        <taxon>Bacteria</taxon>
        <taxon>Bacillati</taxon>
        <taxon>Bacillota</taxon>
        <taxon>Bacilli</taxon>
        <taxon>Bacillales</taxon>
        <taxon>Paenibacillaceae</taxon>
        <taxon>Paenibacillus</taxon>
    </lineage>
</organism>
<dbReference type="PROSITE" id="PS50930">
    <property type="entry name" value="HTH_LYTTR"/>
    <property type="match status" value="1"/>
</dbReference>
<dbReference type="Pfam" id="PF00072">
    <property type="entry name" value="Response_reg"/>
    <property type="match status" value="1"/>
</dbReference>
<dbReference type="EMBL" id="AP019308">
    <property type="protein sequence ID" value="BBH23253.1"/>
    <property type="molecule type" value="Genomic_DNA"/>
</dbReference>
<dbReference type="RefSeq" id="WP_125662610.1">
    <property type="nucleotide sequence ID" value="NZ_AP019308.1"/>
</dbReference>
<keyword evidence="1" id="KW-0238">DNA-binding</keyword>
<dbReference type="Gene3D" id="2.40.50.1020">
    <property type="entry name" value="LytTr DNA-binding domain"/>
    <property type="match status" value="1"/>
</dbReference>
<evidence type="ECO:0000313" key="1">
    <source>
        <dbReference type="EMBL" id="BBH23253.1"/>
    </source>
</evidence>
<dbReference type="GO" id="GO:0000156">
    <property type="term" value="F:phosphorelay response regulator activity"/>
    <property type="evidence" value="ECO:0007669"/>
    <property type="project" value="InterPro"/>
</dbReference>
<dbReference type="AlphaFoldDB" id="A0A3G9JE53"/>
<dbReference type="PANTHER" id="PTHR37299:SF1">
    <property type="entry name" value="STAGE 0 SPORULATION PROTEIN A HOMOLOG"/>
    <property type="match status" value="1"/>
</dbReference>
<dbReference type="InterPro" id="IPR011006">
    <property type="entry name" value="CheY-like_superfamily"/>
</dbReference>
<protein>
    <submittedName>
        <fullName evidence="1">DNA-binding response regulator</fullName>
    </submittedName>
</protein>
<dbReference type="Proteomes" id="UP000275368">
    <property type="component" value="Chromosome"/>
</dbReference>
<dbReference type="SMART" id="SM00448">
    <property type="entry name" value="REC"/>
    <property type="match status" value="1"/>
</dbReference>
<dbReference type="OrthoDB" id="9809318at2"/>
<reference evidence="1 2" key="1">
    <citation type="submission" date="2018-11" db="EMBL/GenBank/DDBJ databases">
        <title>Complete genome sequence of Paenibacillus baekrokdamisoli strain KCTC 33723.</title>
        <authorList>
            <person name="Kang S.W."/>
            <person name="Lee K.C."/>
            <person name="Kim K.K."/>
            <person name="Kim J.S."/>
            <person name="Kim D.S."/>
            <person name="Ko S.H."/>
            <person name="Yang S.H."/>
            <person name="Lee J.S."/>
        </authorList>
    </citation>
    <scope>NUCLEOTIDE SEQUENCE [LARGE SCALE GENOMIC DNA]</scope>
    <source>
        <strain evidence="1 2">KCTC 33723</strain>
    </source>
</reference>
<dbReference type="InterPro" id="IPR001789">
    <property type="entry name" value="Sig_transdc_resp-reg_receiver"/>
</dbReference>
<dbReference type="KEGG" id="pbk:Back11_45980"/>
<dbReference type="InterPro" id="IPR046947">
    <property type="entry name" value="LytR-like"/>
</dbReference>
<keyword evidence="2" id="KW-1185">Reference proteome</keyword>
<proteinExistence type="predicted"/>